<dbReference type="OrthoDB" id="10029846at2759"/>
<gene>
    <name evidence="2 3" type="primary">LOC117650857</name>
</gene>
<sequence>MNIYYERGRQEGSHFYHVGDGFYYNVNHISNNSISFRCNRSSCPGRAKCVGGRFLHTIAHVHGPDPFLREVLAARRAIIDQARSPTYVTFGEIIATERARLENRYVRSQLTMRRLRPAMQRARSGTFPNLPQNLAELSAILQNPDWEALTMTLDEEDSMYLGSTWSEDGSHNIIFASKRCLQLMRMASVIFADGTFFIKPSVDGCYQVFTIVTIYGNTVVPLCWCLMESKTESAYIAVLLLLRTHLIWWSFERVICDFEDAMIAAFSMVFQVPVQGCLFHAVSAMSKHARTNIGVPFIQALEVQMVVRLCCSLPLLPSDFLHRGLNIIGQLALETFHPLLYAVVRPFLAYILHEWLGHINRGATLSVSGSVHRTNNASESNNGMMKRRFGVHHPNIYHFLGKLKNFEDSMIDDIYSLSLGLIPSRHRTVAAVSNDLYIQQLTTQLLQDPSDFQILNFLFAACYSVENVVNDNLQL</sequence>
<dbReference type="GeneID" id="117650857"/>
<dbReference type="RefSeq" id="XP_034250362.1">
    <property type="nucleotide sequence ID" value="XM_034394471.1"/>
</dbReference>
<proteinExistence type="predicted"/>
<organism evidence="2">
    <name type="scientific">Thrips palmi</name>
    <name type="common">Melon thrips</name>
    <dbReference type="NCBI Taxonomy" id="161013"/>
    <lineage>
        <taxon>Eukaryota</taxon>
        <taxon>Metazoa</taxon>
        <taxon>Ecdysozoa</taxon>
        <taxon>Arthropoda</taxon>
        <taxon>Hexapoda</taxon>
        <taxon>Insecta</taxon>
        <taxon>Pterygota</taxon>
        <taxon>Neoptera</taxon>
        <taxon>Paraneoptera</taxon>
        <taxon>Thysanoptera</taxon>
        <taxon>Terebrantia</taxon>
        <taxon>Thripoidea</taxon>
        <taxon>Thripidae</taxon>
        <taxon>Thrips</taxon>
    </lineage>
</organism>
<evidence type="ECO:0000313" key="1">
    <source>
        <dbReference type="Proteomes" id="UP000515158"/>
    </source>
</evidence>
<accession>A0A6P9A095</accession>
<reference evidence="2 3" key="1">
    <citation type="submission" date="2025-04" db="UniProtKB">
        <authorList>
            <consortium name="RefSeq"/>
        </authorList>
    </citation>
    <scope>IDENTIFICATION</scope>
    <source>
        <tissue evidence="2 3">Total insect</tissue>
    </source>
</reference>
<dbReference type="Gene3D" id="2.20.25.240">
    <property type="match status" value="1"/>
</dbReference>
<protein>
    <submittedName>
        <fullName evidence="2 3">Uncharacterized protein LOC117650857</fullName>
    </submittedName>
</protein>
<dbReference type="AlphaFoldDB" id="A0A6P9A095"/>
<dbReference type="RefSeq" id="XP_034250361.1">
    <property type="nucleotide sequence ID" value="XM_034394470.1"/>
</dbReference>
<dbReference type="Proteomes" id="UP000515158">
    <property type="component" value="Unplaced"/>
</dbReference>
<name>A0A6P9A095_THRPL</name>
<dbReference type="KEGG" id="tpal:117650857"/>
<evidence type="ECO:0000313" key="2">
    <source>
        <dbReference type="RefSeq" id="XP_034250361.1"/>
    </source>
</evidence>
<evidence type="ECO:0000313" key="3">
    <source>
        <dbReference type="RefSeq" id="XP_034250362.1"/>
    </source>
</evidence>
<keyword evidence="1" id="KW-1185">Reference proteome</keyword>